<evidence type="ECO:0000313" key="3">
    <source>
        <dbReference type="Proteomes" id="UP001153076"/>
    </source>
</evidence>
<dbReference type="Proteomes" id="UP001153076">
    <property type="component" value="Unassembled WGS sequence"/>
</dbReference>
<evidence type="ECO:0000313" key="2">
    <source>
        <dbReference type="EMBL" id="KAJ8435821.1"/>
    </source>
</evidence>
<sequence length="311" mass="35458">MAEYVVRHFDWDQRGVALSPSPLPRDFQALSPCYELTVAEEAAEHFELLKLPQLIFYTMLLNEAERLEVLHRRALQTLESALTELHWNAFESSGQGLNQRKAQGSSNSKRTRRQSKKVRAQPLRERPTLLTKTKQASVKLMAFETGDATLEQVAADTECRREEERRCLVDLQAKKDHIVGCGYVNDQEVDLQVLGFDLITKAYREVNHTSGIYLLAAKTQDGLHQGDDVTSWVRELPQAIPGDDVNEATCINQNSPHDCTCYLHLNDQGVIVWRRELRDFLSIKHHCEYCYAGPLLSSEYLLRASELSFPS</sequence>
<feature type="compositionally biased region" description="Polar residues" evidence="1">
    <location>
        <begin position="93"/>
        <end position="108"/>
    </location>
</feature>
<dbReference type="AlphaFoldDB" id="A0A9Q1K286"/>
<reference evidence="2" key="1">
    <citation type="submission" date="2022-04" db="EMBL/GenBank/DDBJ databases">
        <title>Carnegiea gigantea Genome sequencing and assembly v2.</title>
        <authorList>
            <person name="Copetti D."/>
            <person name="Sanderson M.J."/>
            <person name="Burquez A."/>
            <person name="Wojciechowski M.F."/>
        </authorList>
    </citation>
    <scope>NUCLEOTIDE SEQUENCE</scope>
    <source>
        <strain evidence="2">SGP5-SGP5p</strain>
        <tissue evidence="2">Aerial part</tissue>
    </source>
</reference>
<gene>
    <name evidence="2" type="ORF">Cgig2_017116</name>
</gene>
<accession>A0A9Q1K286</accession>
<feature type="compositionally biased region" description="Basic residues" evidence="1">
    <location>
        <begin position="109"/>
        <end position="119"/>
    </location>
</feature>
<organism evidence="2 3">
    <name type="scientific">Carnegiea gigantea</name>
    <dbReference type="NCBI Taxonomy" id="171969"/>
    <lineage>
        <taxon>Eukaryota</taxon>
        <taxon>Viridiplantae</taxon>
        <taxon>Streptophyta</taxon>
        <taxon>Embryophyta</taxon>
        <taxon>Tracheophyta</taxon>
        <taxon>Spermatophyta</taxon>
        <taxon>Magnoliopsida</taxon>
        <taxon>eudicotyledons</taxon>
        <taxon>Gunneridae</taxon>
        <taxon>Pentapetalae</taxon>
        <taxon>Caryophyllales</taxon>
        <taxon>Cactineae</taxon>
        <taxon>Cactaceae</taxon>
        <taxon>Cactoideae</taxon>
        <taxon>Echinocereeae</taxon>
        <taxon>Carnegiea</taxon>
    </lineage>
</organism>
<name>A0A9Q1K286_9CARY</name>
<protein>
    <submittedName>
        <fullName evidence="2">Uncharacterized protein</fullName>
    </submittedName>
</protein>
<comment type="caution">
    <text evidence="2">The sequence shown here is derived from an EMBL/GenBank/DDBJ whole genome shotgun (WGS) entry which is preliminary data.</text>
</comment>
<keyword evidence="3" id="KW-1185">Reference proteome</keyword>
<proteinExistence type="predicted"/>
<evidence type="ECO:0000256" key="1">
    <source>
        <dbReference type="SAM" id="MobiDB-lite"/>
    </source>
</evidence>
<feature type="region of interest" description="Disordered" evidence="1">
    <location>
        <begin position="93"/>
        <end position="126"/>
    </location>
</feature>
<dbReference type="EMBL" id="JAKOGI010000385">
    <property type="protein sequence ID" value="KAJ8435821.1"/>
    <property type="molecule type" value="Genomic_DNA"/>
</dbReference>